<evidence type="ECO:0000313" key="3">
    <source>
        <dbReference type="Proteomes" id="UP000054262"/>
    </source>
</evidence>
<dbReference type="AlphaFoldDB" id="A0P578"/>
<gene>
    <name evidence="2" type="ORF">MB2181_01405</name>
</gene>
<reference evidence="2 3" key="1">
    <citation type="submission" date="2006-11" db="EMBL/GenBank/DDBJ databases">
        <authorList>
            <person name="Giovannoni S."/>
            <person name="Vergin K."/>
            <person name="Ferriera S."/>
            <person name="Johnson J."/>
            <person name="Kravitz S."/>
            <person name="Beeson K."/>
            <person name="Sutton G."/>
            <person name="Rogers Y.-H."/>
            <person name="Friedman R."/>
            <person name="Frazier M."/>
            <person name="Venter J.C."/>
        </authorList>
    </citation>
    <scope>NUCLEOTIDE SEQUENCE [LARGE SCALE GENOMIC DNA]</scope>
    <source>
        <strain evidence="2 3">HTCC2181</strain>
    </source>
</reference>
<protein>
    <submittedName>
        <fullName evidence="2">Uncharacterized protein</fullName>
    </submittedName>
</protein>
<keyword evidence="1" id="KW-0472">Membrane</keyword>
<sequence length="128" mass="14501">MSKLFQFIKIIRPGDAFIIISFLTIIFWAISRSWNMPSGQYLKIESNYEDPVIFSLNQSANKNISGFLGSSVISINEGKARFVKSPCTKKYCIHHGWIDKVNQTIVCLPNQITISIVGNSESYDTVNY</sequence>
<organism evidence="2 3">
    <name type="scientific">Methylophilales bacterium HTCC2181</name>
    <dbReference type="NCBI Taxonomy" id="383631"/>
    <lineage>
        <taxon>Bacteria</taxon>
        <taxon>Pseudomonadati</taxon>
        <taxon>Pseudomonadota</taxon>
        <taxon>Betaproteobacteria</taxon>
        <taxon>Nitrosomonadales</taxon>
        <taxon>OM43 clade</taxon>
    </lineage>
</organism>
<feature type="transmembrane region" description="Helical" evidence="1">
    <location>
        <begin position="12"/>
        <end position="30"/>
    </location>
</feature>
<dbReference type="Proteomes" id="UP000054262">
    <property type="component" value="Unassembled WGS sequence"/>
</dbReference>
<dbReference type="Gene3D" id="2.60.320.10">
    <property type="entry name" value="N-utilization substance G protein NusG, insert domain"/>
    <property type="match status" value="1"/>
</dbReference>
<keyword evidence="1" id="KW-1133">Transmembrane helix</keyword>
<dbReference type="CDD" id="cd09910">
    <property type="entry name" value="NGN-insert_like"/>
    <property type="match status" value="1"/>
</dbReference>
<dbReference type="InterPro" id="IPR038690">
    <property type="entry name" value="NusG_2_sf"/>
</dbReference>
<proteinExistence type="predicted"/>
<keyword evidence="1" id="KW-0812">Transmembrane</keyword>
<evidence type="ECO:0000256" key="1">
    <source>
        <dbReference type="SAM" id="Phobius"/>
    </source>
</evidence>
<dbReference type="EMBL" id="AAUX01000001">
    <property type="protein sequence ID" value="EAV46688.1"/>
    <property type="molecule type" value="Genomic_DNA"/>
</dbReference>
<dbReference type="OrthoDB" id="47603at2"/>
<keyword evidence="3" id="KW-1185">Reference proteome</keyword>
<accession>A0P578</accession>
<evidence type="ECO:0000313" key="2">
    <source>
        <dbReference type="EMBL" id="EAV46688.1"/>
    </source>
</evidence>
<comment type="caution">
    <text evidence="2">The sequence shown here is derived from an EMBL/GenBank/DDBJ whole genome shotgun (WGS) entry which is preliminary data.</text>
</comment>
<name>A0P578_9PROT</name>
<dbReference type="Pfam" id="PF07009">
    <property type="entry name" value="NusG_II"/>
    <property type="match status" value="1"/>
</dbReference>